<dbReference type="Proteomes" id="UP001219525">
    <property type="component" value="Unassembled WGS sequence"/>
</dbReference>
<evidence type="ECO:0000313" key="2">
    <source>
        <dbReference type="Proteomes" id="UP001219525"/>
    </source>
</evidence>
<dbReference type="EMBL" id="JARJCW010000004">
    <property type="protein sequence ID" value="KAJ7225660.1"/>
    <property type="molecule type" value="Genomic_DNA"/>
</dbReference>
<name>A0AAD7E2X2_9AGAR</name>
<reference evidence="1" key="1">
    <citation type="submission" date="2023-03" db="EMBL/GenBank/DDBJ databases">
        <title>Massive genome expansion in bonnet fungi (Mycena s.s.) driven by repeated elements and novel gene families across ecological guilds.</title>
        <authorList>
            <consortium name="Lawrence Berkeley National Laboratory"/>
            <person name="Harder C.B."/>
            <person name="Miyauchi S."/>
            <person name="Viragh M."/>
            <person name="Kuo A."/>
            <person name="Thoen E."/>
            <person name="Andreopoulos B."/>
            <person name="Lu D."/>
            <person name="Skrede I."/>
            <person name="Drula E."/>
            <person name="Henrissat B."/>
            <person name="Morin E."/>
            <person name="Kohler A."/>
            <person name="Barry K."/>
            <person name="LaButti K."/>
            <person name="Morin E."/>
            <person name="Salamov A."/>
            <person name="Lipzen A."/>
            <person name="Mereny Z."/>
            <person name="Hegedus B."/>
            <person name="Baldrian P."/>
            <person name="Stursova M."/>
            <person name="Weitz H."/>
            <person name="Taylor A."/>
            <person name="Grigoriev I.V."/>
            <person name="Nagy L.G."/>
            <person name="Martin F."/>
            <person name="Kauserud H."/>
        </authorList>
    </citation>
    <scope>NUCLEOTIDE SEQUENCE</scope>
    <source>
        <strain evidence="1">9144</strain>
    </source>
</reference>
<accession>A0AAD7E2X2</accession>
<comment type="caution">
    <text evidence="1">The sequence shown here is derived from an EMBL/GenBank/DDBJ whole genome shotgun (WGS) entry which is preliminary data.</text>
</comment>
<proteinExistence type="predicted"/>
<evidence type="ECO:0000313" key="1">
    <source>
        <dbReference type="EMBL" id="KAJ7225660.1"/>
    </source>
</evidence>
<keyword evidence="2" id="KW-1185">Reference proteome</keyword>
<protein>
    <submittedName>
        <fullName evidence="1">Uncharacterized protein</fullName>
    </submittedName>
</protein>
<dbReference type="AlphaFoldDB" id="A0AAD7E2X2"/>
<sequence>MTTDPDSWVGFGPYLEGVGPQQCGAAHDPLQHLGPRVRARAARMSLPFSLSRGEAGRGIVVPDAGYHAQVHVLCKPHDVLIQTGLCCEHEACAPTSSSSEPIWLHCALCARPSPGQGFLRGGVRARVAAERGAPLSRRRARAGALRVRALPKIAPGPPSVACRSLLVHPSPRILRRRPAAWPPVAPLLAARCMLHALVLPKIRRTPNAARVAWCPPPPAAFAQVPHGGRHIRRMCMQSYHTVPAAGPSPALGTRGRGGSAQAPLRHAAPTLVAGRARGRVAARAGLRGGSWCHRRRRLLQVRDVTPTYRQVQVVICREEQRELRLHAEPHRRGG</sequence>
<organism evidence="1 2">
    <name type="scientific">Mycena pura</name>
    <dbReference type="NCBI Taxonomy" id="153505"/>
    <lineage>
        <taxon>Eukaryota</taxon>
        <taxon>Fungi</taxon>
        <taxon>Dikarya</taxon>
        <taxon>Basidiomycota</taxon>
        <taxon>Agaricomycotina</taxon>
        <taxon>Agaricomycetes</taxon>
        <taxon>Agaricomycetidae</taxon>
        <taxon>Agaricales</taxon>
        <taxon>Marasmiineae</taxon>
        <taxon>Mycenaceae</taxon>
        <taxon>Mycena</taxon>
    </lineage>
</organism>
<gene>
    <name evidence="1" type="ORF">GGX14DRAFT_640177</name>
</gene>